<dbReference type="Proteomes" id="UP000027644">
    <property type="component" value="Unassembled WGS sequence"/>
</dbReference>
<keyword evidence="5" id="KW-0233">DNA recombination</keyword>
<dbReference type="PANTHER" id="PTHR38103:SF1">
    <property type="entry name" value="RECOMBINATION-ASSOCIATED PROTEIN RDGC"/>
    <property type="match status" value="1"/>
</dbReference>
<dbReference type="EMBL" id="AVQL01000451">
    <property type="protein sequence ID" value="KEQ00383.1"/>
    <property type="molecule type" value="Genomic_DNA"/>
</dbReference>
<reference evidence="6 7" key="1">
    <citation type="journal article" date="2014" name="PLoS Genet.">
        <title>Hidden diversity in honey bee gut symbionts detected by single-cell genomics.</title>
        <authorList>
            <person name="Engel P."/>
            <person name="Stepanauskas R."/>
            <person name="Moran N."/>
        </authorList>
    </citation>
    <scope>NUCLEOTIDE SEQUENCE [LARGE SCALE GENOMIC DNA]</scope>
    <source>
        <strain evidence="6 7">SCGC AB-598-J21</strain>
    </source>
</reference>
<evidence type="ECO:0000256" key="2">
    <source>
        <dbReference type="ARBA" id="ARBA00008657"/>
    </source>
</evidence>
<sequence>MWFKQLTAWRLPDISKISNIGLLNNCLHECRHKPITEMSWNSIGFIPMLNSSSNTDTYALKVQDTVRICLKIEEKVLTSSMIRGVVDEKIAFIAQQEDRKVGRKEKAEIKEATIDELLPRALTKISTIEAVIDLKNRLLFVNNATSSKAEIVLNCLREALGGLAANRLLVNTPLTRIMTDWLLAGHVPHSFIFDSDCELKGVGDSAPTIRASNQILTDDEIINHARDGKIVTQLGLQWRDNVKFILSQDFTLKRIQFLDSIQEDAAQDADNFEQARNASQILMTDALSTLINEIAEIAGGWLENQKDEFTGQLFS</sequence>
<evidence type="ECO:0000256" key="5">
    <source>
        <dbReference type="ARBA" id="ARBA00023172"/>
    </source>
</evidence>
<name>A0A074V4R7_9NEIS</name>
<dbReference type="Pfam" id="PF04381">
    <property type="entry name" value="RdgC"/>
    <property type="match status" value="1"/>
</dbReference>
<keyword evidence="4" id="KW-0963">Cytoplasm</keyword>
<dbReference type="GO" id="GO:0006310">
    <property type="term" value="P:DNA recombination"/>
    <property type="evidence" value="ECO:0007669"/>
    <property type="project" value="UniProtKB-KW"/>
</dbReference>
<dbReference type="GO" id="GO:0009295">
    <property type="term" value="C:nucleoid"/>
    <property type="evidence" value="ECO:0007669"/>
    <property type="project" value="UniProtKB-SubCell"/>
</dbReference>
<dbReference type="PANTHER" id="PTHR38103">
    <property type="entry name" value="RECOMBINATION-ASSOCIATED PROTEIN RDGC"/>
    <property type="match status" value="1"/>
</dbReference>
<comment type="caution">
    <text evidence="6">The sequence shown here is derived from an EMBL/GenBank/DDBJ whole genome shotgun (WGS) entry which is preliminary data.</text>
</comment>
<evidence type="ECO:0000313" key="6">
    <source>
        <dbReference type="EMBL" id="KEQ00383.1"/>
    </source>
</evidence>
<evidence type="ECO:0000256" key="1">
    <source>
        <dbReference type="ARBA" id="ARBA00004453"/>
    </source>
</evidence>
<accession>A0A074V4R7</accession>
<evidence type="ECO:0000256" key="4">
    <source>
        <dbReference type="ARBA" id="ARBA00022490"/>
    </source>
</evidence>
<comment type="subcellular location">
    <subcellularLocation>
        <location evidence="1">Cytoplasm</location>
        <location evidence="1">Nucleoid</location>
    </subcellularLocation>
</comment>
<evidence type="ECO:0000256" key="3">
    <source>
        <dbReference type="ARBA" id="ARBA00022296"/>
    </source>
</evidence>
<evidence type="ECO:0000313" key="7">
    <source>
        <dbReference type="Proteomes" id="UP000027644"/>
    </source>
</evidence>
<organism evidence="6 7">
    <name type="scientific">Snodgrassella alvi SCGC AB-598-J21</name>
    <dbReference type="NCBI Taxonomy" id="1385367"/>
    <lineage>
        <taxon>Bacteria</taxon>
        <taxon>Pseudomonadati</taxon>
        <taxon>Pseudomonadota</taxon>
        <taxon>Betaproteobacteria</taxon>
        <taxon>Neisseriales</taxon>
        <taxon>Neisseriaceae</taxon>
        <taxon>Snodgrassella</taxon>
    </lineage>
</organism>
<dbReference type="AlphaFoldDB" id="A0A074V4R7"/>
<dbReference type="InterPro" id="IPR007476">
    <property type="entry name" value="RdgC"/>
</dbReference>
<protein>
    <recommendedName>
        <fullName evidence="3">Recombination-associated protein RdgC</fullName>
    </recommendedName>
</protein>
<gene>
    <name evidence="6" type="ORF">SASC598J21_017840</name>
</gene>
<proteinExistence type="inferred from homology"/>
<dbReference type="NCBIfam" id="NF001464">
    <property type="entry name" value="PRK00321.1-5"/>
    <property type="match status" value="1"/>
</dbReference>
<comment type="similarity">
    <text evidence="2">Belongs to the RdgC family.</text>
</comment>